<organism evidence="1 2">
    <name type="scientific">Laodelphax striatellus</name>
    <name type="common">Small brown planthopper</name>
    <name type="synonym">Delphax striatella</name>
    <dbReference type="NCBI Taxonomy" id="195883"/>
    <lineage>
        <taxon>Eukaryota</taxon>
        <taxon>Metazoa</taxon>
        <taxon>Ecdysozoa</taxon>
        <taxon>Arthropoda</taxon>
        <taxon>Hexapoda</taxon>
        <taxon>Insecta</taxon>
        <taxon>Pterygota</taxon>
        <taxon>Neoptera</taxon>
        <taxon>Paraneoptera</taxon>
        <taxon>Hemiptera</taxon>
        <taxon>Auchenorrhyncha</taxon>
        <taxon>Fulgoroidea</taxon>
        <taxon>Delphacidae</taxon>
        <taxon>Criomorphinae</taxon>
        <taxon>Laodelphax</taxon>
    </lineage>
</organism>
<protein>
    <submittedName>
        <fullName evidence="1">Uncharacterized protein</fullName>
    </submittedName>
</protein>
<keyword evidence="2" id="KW-1185">Reference proteome</keyword>
<reference evidence="1 2" key="1">
    <citation type="journal article" date="2017" name="Gigascience">
        <title>Genome sequence of the small brown planthopper, Laodelphax striatellus.</title>
        <authorList>
            <person name="Zhu J."/>
            <person name="Jiang F."/>
            <person name="Wang X."/>
            <person name="Yang P."/>
            <person name="Bao Y."/>
            <person name="Zhao W."/>
            <person name="Wang W."/>
            <person name="Lu H."/>
            <person name="Wang Q."/>
            <person name="Cui N."/>
            <person name="Li J."/>
            <person name="Chen X."/>
            <person name="Luo L."/>
            <person name="Yu J."/>
            <person name="Kang L."/>
            <person name="Cui F."/>
        </authorList>
    </citation>
    <scope>NUCLEOTIDE SEQUENCE [LARGE SCALE GENOMIC DNA]</scope>
    <source>
        <strain evidence="1">Lst14</strain>
    </source>
</reference>
<accession>A0A482WWY2</accession>
<sequence>MEVKNNTKVAYKLQEVILPEISTFELDLTDGFKAMVRVLCPPGMEKMEIPINTERLFLIYFLNYADQRMSHRNH</sequence>
<dbReference type="Proteomes" id="UP000291343">
    <property type="component" value="Unassembled WGS sequence"/>
</dbReference>
<dbReference type="AlphaFoldDB" id="A0A482WWY2"/>
<dbReference type="InParanoid" id="A0A482WWY2"/>
<evidence type="ECO:0000313" key="1">
    <source>
        <dbReference type="EMBL" id="RZF37998.1"/>
    </source>
</evidence>
<dbReference type="EMBL" id="QKKF02022824">
    <property type="protein sequence ID" value="RZF37998.1"/>
    <property type="molecule type" value="Genomic_DNA"/>
</dbReference>
<comment type="caution">
    <text evidence="1">The sequence shown here is derived from an EMBL/GenBank/DDBJ whole genome shotgun (WGS) entry which is preliminary data.</text>
</comment>
<evidence type="ECO:0000313" key="2">
    <source>
        <dbReference type="Proteomes" id="UP000291343"/>
    </source>
</evidence>
<gene>
    <name evidence="1" type="ORF">LSTR_LSTR006397</name>
</gene>
<name>A0A482WWY2_LAOST</name>
<proteinExistence type="predicted"/>